<reference evidence="2 3" key="1">
    <citation type="submission" date="2016-04" db="EMBL/GenBank/DDBJ databases">
        <title>Complete genome sequence and analysis of deep-sea sediment isolate, Amycolatopsis sp. WP1.</title>
        <authorList>
            <person name="Wang H."/>
            <person name="Chen S."/>
            <person name="Wu Q."/>
        </authorList>
    </citation>
    <scope>NUCLEOTIDE SEQUENCE [LARGE SCALE GENOMIC DNA]</scope>
    <source>
        <strain evidence="2 3">WP1</strain>
    </source>
</reference>
<dbReference type="AlphaFoldDB" id="A0A344LK13"/>
<gene>
    <name evidence="2" type="ORF">A4R43_10025</name>
</gene>
<keyword evidence="1" id="KW-0812">Transmembrane</keyword>
<feature type="transmembrane region" description="Helical" evidence="1">
    <location>
        <begin position="116"/>
        <end position="140"/>
    </location>
</feature>
<dbReference type="Proteomes" id="UP000250434">
    <property type="component" value="Chromosome"/>
</dbReference>
<sequence>MLASVAANVTLLTALLYYYGLLRTQEFFAYFRVHYTLLGQTADEIFGRGVNGLLLPIAMAAALGFGVLGVIRTLRHRLPKTAWERLQRVATPIAGVTGFVLIGLTVPVVLEPGPFRWLAGLPGAGLALGVVLLAAAWHRLGAASGRRSRLSVAEWVSAYTLVAFGLFWAVGDYAQATSVRSAYETAAALPSKPAAVLYSAQSLNLVADGVREDVCAQPDSAYKYRYTGLKLLLQSGGQYVFLPASWRPSRGTAFVVPRTDKLRLDFAPARFTPAPGC</sequence>
<dbReference type="EMBL" id="CP015163">
    <property type="protein sequence ID" value="AXB48387.1"/>
    <property type="molecule type" value="Genomic_DNA"/>
</dbReference>
<name>A0A344LK13_9PSEU</name>
<evidence type="ECO:0000313" key="3">
    <source>
        <dbReference type="Proteomes" id="UP000250434"/>
    </source>
</evidence>
<protein>
    <submittedName>
        <fullName evidence="2">Uncharacterized protein</fullName>
    </submittedName>
</protein>
<feature type="transmembrane region" description="Helical" evidence="1">
    <location>
        <begin position="92"/>
        <end position="110"/>
    </location>
</feature>
<dbReference type="KEGG" id="aab:A4R43_10025"/>
<dbReference type="OrthoDB" id="4350047at2"/>
<keyword evidence="3" id="KW-1185">Reference proteome</keyword>
<organism evidence="2 3">
    <name type="scientific">Amycolatopsis albispora</name>
    <dbReference type="NCBI Taxonomy" id="1804986"/>
    <lineage>
        <taxon>Bacteria</taxon>
        <taxon>Bacillati</taxon>
        <taxon>Actinomycetota</taxon>
        <taxon>Actinomycetes</taxon>
        <taxon>Pseudonocardiales</taxon>
        <taxon>Pseudonocardiaceae</taxon>
        <taxon>Amycolatopsis</taxon>
    </lineage>
</organism>
<feature type="transmembrane region" description="Helical" evidence="1">
    <location>
        <begin position="152"/>
        <end position="171"/>
    </location>
</feature>
<feature type="transmembrane region" description="Helical" evidence="1">
    <location>
        <begin position="53"/>
        <end position="71"/>
    </location>
</feature>
<evidence type="ECO:0000256" key="1">
    <source>
        <dbReference type="SAM" id="Phobius"/>
    </source>
</evidence>
<accession>A0A344LK13</accession>
<keyword evidence="1" id="KW-0472">Membrane</keyword>
<evidence type="ECO:0000313" key="2">
    <source>
        <dbReference type="EMBL" id="AXB48387.1"/>
    </source>
</evidence>
<proteinExistence type="predicted"/>
<keyword evidence="1" id="KW-1133">Transmembrane helix</keyword>